<feature type="transmembrane region" description="Helical" evidence="1">
    <location>
        <begin position="6"/>
        <end position="24"/>
    </location>
</feature>
<organism evidence="2">
    <name type="scientific">Streptomyces sp. R21</name>
    <dbReference type="NCBI Taxonomy" id="3238627"/>
    <lineage>
        <taxon>Bacteria</taxon>
        <taxon>Bacillati</taxon>
        <taxon>Actinomycetota</taxon>
        <taxon>Actinomycetes</taxon>
        <taxon>Kitasatosporales</taxon>
        <taxon>Streptomycetaceae</taxon>
        <taxon>Streptomyces</taxon>
    </lineage>
</organism>
<proteinExistence type="predicted"/>
<keyword evidence="1" id="KW-1133">Transmembrane helix</keyword>
<reference evidence="2" key="1">
    <citation type="submission" date="2024-07" db="EMBL/GenBank/DDBJ databases">
        <authorList>
            <person name="Yu S.T."/>
        </authorList>
    </citation>
    <scope>NUCLEOTIDE SEQUENCE</scope>
    <source>
        <strain evidence="2">R21</strain>
    </source>
</reference>
<keyword evidence="1" id="KW-0472">Membrane</keyword>
<dbReference type="RefSeq" id="WP_369228934.1">
    <property type="nucleotide sequence ID" value="NZ_CP163435.1"/>
</dbReference>
<evidence type="ECO:0000313" key="2">
    <source>
        <dbReference type="EMBL" id="XDQ23321.1"/>
    </source>
</evidence>
<sequence>MFQENTPLAIAVGVGLAFVVTGVIEGVRRIRRGKADAPKAARDLQPEGGSGL</sequence>
<dbReference type="AlphaFoldDB" id="A0AB39NZI9"/>
<accession>A0AB39NZI9</accession>
<name>A0AB39NZI9_9ACTN</name>
<evidence type="ECO:0000256" key="1">
    <source>
        <dbReference type="SAM" id="Phobius"/>
    </source>
</evidence>
<keyword evidence="1" id="KW-0812">Transmembrane</keyword>
<gene>
    <name evidence="2" type="ORF">AB5J56_00645</name>
</gene>
<protein>
    <submittedName>
        <fullName evidence="2">Uncharacterized protein</fullName>
    </submittedName>
</protein>
<dbReference type="EMBL" id="CP163435">
    <property type="protein sequence ID" value="XDQ23321.1"/>
    <property type="molecule type" value="Genomic_DNA"/>
</dbReference>